<dbReference type="AlphaFoldDB" id="A0AAD2GUB3"/>
<dbReference type="Gene3D" id="1.10.1650.10">
    <property type="match status" value="1"/>
</dbReference>
<dbReference type="Pfam" id="PF01280">
    <property type="entry name" value="Ribosomal_L19e"/>
    <property type="match status" value="1"/>
</dbReference>
<dbReference type="PANTHER" id="PTHR10722">
    <property type="entry name" value="60S RIBOSOMAL PROTEIN L19"/>
    <property type="match status" value="1"/>
</dbReference>
<dbReference type="Gene3D" id="1.10.1200.240">
    <property type="match status" value="1"/>
</dbReference>
<dbReference type="GO" id="GO:0003723">
    <property type="term" value="F:RNA binding"/>
    <property type="evidence" value="ECO:0007669"/>
    <property type="project" value="InterPro"/>
</dbReference>
<dbReference type="CDD" id="cd01417">
    <property type="entry name" value="Ribosomal_L19e_E"/>
    <property type="match status" value="1"/>
</dbReference>
<protein>
    <recommendedName>
        <fullName evidence="4">Ribosomal protein L19</fullName>
    </recommendedName>
</protein>
<keyword evidence="7" id="KW-1185">Reference proteome</keyword>
<keyword evidence="3 4" id="KW-0687">Ribonucleoprotein</keyword>
<dbReference type="Pfam" id="PF25476">
    <property type="entry name" value="Ribosomal_L19e_C"/>
    <property type="match status" value="1"/>
</dbReference>
<evidence type="ECO:0000256" key="4">
    <source>
        <dbReference type="RuleBase" id="RU000574"/>
    </source>
</evidence>
<dbReference type="SUPFAM" id="SSF48140">
    <property type="entry name" value="Ribosomal protein L19 (L19e)"/>
    <property type="match status" value="1"/>
</dbReference>
<gene>
    <name evidence="6" type="ORF">MYCIT1_LOCUS4136</name>
</gene>
<keyword evidence="2 4" id="KW-0689">Ribosomal protein</keyword>
<dbReference type="Pfam" id="PF18137">
    <property type="entry name" value="WHD_ORC"/>
    <property type="match status" value="1"/>
</dbReference>
<name>A0AAD2GUB3_9AGAR</name>
<dbReference type="InterPro" id="IPR035970">
    <property type="entry name" value="60S_ribosomal_eL19_sf"/>
</dbReference>
<dbReference type="InterPro" id="IPR040855">
    <property type="entry name" value="ORC_WH_C"/>
</dbReference>
<dbReference type="HAMAP" id="MF_01475">
    <property type="entry name" value="Ribosomal_eL19"/>
    <property type="match status" value="1"/>
</dbReference>
<dbReference type="InterPro" id="IPR057259">
    <property type="entry name" value="Ribosomal_L19e"/>
</dbReference>
<evidence type="ECO:0000259" key="5">
    <source>
        <dbReference type="SMART" id="SM01416"/>
    </source>
</evidence>
<feature type="domain" description="Large ribosomal subunit protein eL19" evidence="5">
    <location>
        <begin position="696"/>
        <end position="839"/>
    </location>
</feature>
<dbReference type="GO" id="GO:0022625">
    <property type="term" value="C:cytosolic large ribosomal subunit"/>
    <property type="evidence" value="ECO:0007669"/>
    <property type="project" value="InterPro"/>
</dbReference>
<dbReference type="InterPro" id="IPR015972">
    <property type="entry name" value="Ribosomal_eL19_dom1"/>
</dbReference>
<dbReference type="NCBIfam" id="NF006343">
    <property type="entry name" value="PRK08570.1"/>
    <property type="match status" value="1"/>
</dbReference>
<dbReference type="EMBL" id="CAVNYO010000048">
    <property type="protein sequence ID" value="CAK5264179.1"/>
    <property type="molecule type" value="Genomic_DNA"/>
</dbReference>
<organism evidence="6 7">
    <name type="scientific">Mycena citricolor</name>
    <dbReference type="NCBI Taxonomy" id="2018698"/>
    <lineage>
        <taxon>Eukaryota</taxon>
        <taxon>Fungi</taxon>
        <taxon>Dikarya</taxon>
        <taxon>Basidiomycota</taxon>
        <taxon>Agaricomycotina</taxon>
        <taxon>Agaricomycetes</taxon>
        <taxon>Agaricomycetidae</taxon>
        <taxon>Agaricales</taxon>
        <taxon>Marasmiineae</taxon>
        <taxon>Mycenaceae</taxon>
        <taxon>Mycena</taxon>
    </lineage>
</organism>
<dbReference type="GO" id="GO:0003735">
    <property type="term" value="F:structural constituent of ribosome"/>
    <property type="evidence" value="ECO:0007669"/>
    <property type="project" value="InterPro"/>
</dbReference>
<dbReference type="FunFam" id="1.10.1200.240:FF:000001">
    <property type="entry name" value="Ribosomal protein L19"/>
    <property type="match status" value="1"/>
</dbReference>
<dbReference type="InterPro" id="IPR000196">
    <property type="entry name" value="Ribosomal_eL19_dom"/>
</dbReference>
<dbReference type="GO" id="GO:0006412">
    <property type="term" value="P:translation"/>
    <property type="evidence" value="ECO:0007669"/>
    <property type="project" value="InterPro"/>
</dbReference>
<accession>A0AAD2GUB3</accession>
<dbReference type="InterPro" id="IPR045667">
    <property type="entry name" value="ORC3_N"/>
</dbReference>
<dbReference type="PROSITE" id="PS00526">
    <property type="entry name" value="RIBOSOMAL_L19E"/>
    <property type="match status" value="1"/>
</dbReference>
<evidence type="ECO:0000313" key="7">
    <source>
        <dbReference type="Proteomes" id="UP001295794"/>
    </source>
</evidence>
<dbReference type="InterPro" id="IPR057260">
    <property type="entry name" value="Ribosomal_L19e_C"/>
</dbReference>
<dbReference type="CDD" id="cd20704">
    <property type="entry name" value="Orc3"/>
    <property type="match status" value="1"/>
</dbReference>
<reference evidence="6" key="1">
    <citation type="submission" date="2023-11" db="EMBL/GenBank/DDBJ databases">
        <authorList>
            <person name="De Vega J J."/>
            <person name="De Vega J J."/>
        </authorList>
    </citation>
    <scope>NUCLEOTIDE SEQUENCE</scope>
</reference>
<proteinExistence type="inferred from homology"/>
<evidence type="ECO:0000256" key="1">
    <source>
        <dbReference type="ARBA" id="ARBA00011082"/>
    </source>
</evidence>
<evidence type="ECO:0000256" key="3">
    <source>
        <dbReference type="ARBA" id="ARBA00023274"/>
    </source>
</evidence>
<dbReference type="Proteomes" id="UP001295794">
    <property type="component" value="Unassembled WGS sequence"/>
</dbReference>
<dbReference type="InterPro" id="IPR023638">
    <property type="entry name" value="Ribosomal_eL19_CS"/>
</dbReference>
<dbReference type="Pfam" id="PF07034">
    <property type="entry name" value="ORC3_N"/>
    <property type="match status" value="1"/>
</dbReference>
<evidence type="ECO:0000256" key="2">
    <source>
        <dbReference type="ARBA" id="ARBA00022980"/>
    </source>
</evidence>
<evidence type="ECO:0000313" key="6">
    <source>
        <dbReference type="EMBL" id="CAK5264179.1"/>
    </source>
</evidence>
<sequence length="887" mass="100377">MVPDLDDTQRTVILIPYEEEADVDTPALLPSPVFEHDLSTGPQLRLSAYKYAWRLCLDRMKEVINELYQSVVSDVVDCLNGVHEDVLPGLPVKEIPVVTIADSHGGSVFLDQLSERLDLTLVNHLYPNDCLTVMSGMKSLIAGFVDRDEGTPIFLHNWYFFTTVSADAPRRRSASSLAPYDIELLQAWYDAQEDSQSLVVLLHDFEQFDANVVQDMIYICSLHSSTMKMAFVLSMSTPSPSSYLQAAFSRSTLTLLRPYHFAGPAGIDTMNQILLKVFFHFPTDLVVLPGPSLLEFAENYYKTYNPSLDVLTSIFQIAHLKHFAIDSMSFLSTSTPPLAEAEQKIIEQVVARLDPDGDPKQDSQGVLSQLIDATRDSFWRGARDIRLGMTLLGLIMQFLRHHERSRDKVLNKWRSASAVSRRLDDNPVSGLAEFLRKLSASDLDGILGSWHSYFYHMSSTSASLADFLPARKKIIHFRSSKSKNLTVESAGWMESYLDSLLQPFEKSSRLWNVWYTGQAPFPSDLLQLLNPAIRPSIFSALSFPYAYTSLPEDEYPDDQSEASAEFIDVSVLFKGYVKASKMVNVYDWFDHFRVTAESQRSNALAGSSPKKRRSKKEPDEQWKLTVQARFMRGLHELDYIGLLKHTSRGGAGRKGEHIMRTALNIVELSCAAAQSHVIKLAFGVARQTVLKTTMVNLRSQKRLAASVKGVGHRKIWLNPAEQSEIASANSRSHIKKLIKEGDIIIKPTTIHSRARTRALLAAKRKGRHTGPGKRKGTAEARMPTKVLWMRRQRVLRRLLRKYREAGKIDKHLYHSLYQKSKGNVFKNKRVLMEYIHKAKAEKSRTKVLTDQMEARRVKNKAARERRAARITEKRSAFLAVEEGAVKE</sequence>
<dbReference type="SMART" id="SM01416">
    <property type="entry name" value="Ribosomal_L19e"/>
    <property type="match status" value="1"/>
</dbReference>
<comment type="similarity">
    <text evidence="1 4">Belongs to the eukaryotic ribosomal protein eL19 family.</text>
</comment>
<dbReference type="InterPro" id="IPR033935">
    <property type="entry name" value="Ribosomal_eL19_euk"/>
</dbReference>
<dbReference type="FunFam" id="1.10.1650.10:FF:000001">
    <property type="entry name" value="Ribosomal protein L19"/>
    <property type="match status" value="1"/>
</dbReference>
<dbReference type="InterPro" id="IPR039547">
    <property type="entry name" value="Ribosomal_eL19"/>
</dbReference>
<comment type="caution">
    <text evidence="6">The sequence shown here is derived from an EMBL/GenBank/DDBJ whole genome shotgun (WGS) entry which is preliminary data.</text>
</comment>